<evidence type="ECO:0000256" key="2">
    <source>
        <dbReference type="ARBA" id="ARBA00022900"/>
    </source>
</evidence>
<dbReference type="Gene3D" id="4.10.800.10">
    <property type="entry name" value="Thyroglobulin type-1"/>
    <property type="match status" value="6"/>
</dbReference>
<feature type="region of interest" description="Disordered" evidence="6">
    <location>
        <begin position="1270"/>
        <end position="1300"/>
    </location>
</feature>
<dbReference type="PANTHER" id="PTHR24033">
    <property type="entry name" value="EGF-LIKE DOMAIN-CONTAINING PROTEIN"/>
    <property type="match status" value="1"/>
</dbReference>
<feature type="disulfide bond" evidence="5">
    <location>
        <begin position="2770"/>
        <end position="2790"/>
    </location>
</feature>
<dbReference type="FunFam" id="4.10.410.10:FF:000020">
    <property type="entry name" value="Collagen, type VI, alpha 3"/>
    <property type="match status" value="1"/>
</dbReference>
<dbReference type="SMART" id="SM00289">
    <property type="entry name" value="WR1"/>
    <property type="match status" value="6"/>
</dbReference>
<feature type="domain" description="WAP" evidence="12">
    <location>
        <begin position="2390"/>
        <end position="2437"/>
    </location>
</feature>
<feature type="region of interest" description="Disordered" evidence="6">
    <location>
        <begin position="3118"/>
        <end position="3147"/>
    </location>
</feature>
<dbReference type="SUPFAM" id="SSF57610">
    <property type="entry name" value="Thyroglobulin type-1 domain"/>
    <property type="match status" value="6"/>
</dbReference>
<accession>A0AAE1AB69</accession>
<keyword evidence="3 4" id="KW-1015">Disulfide bond</keyword>
<keyword evidence="4" id="KW-0245">EGF-like domain</keyword>
<feature type="domain" description="EGF-like" evidence="8">
    <location>
        <begin position="810"/>
        <end position="847"/>
    </location>
</feature>
<dbReference type="Pfam" id="PF00086">
    <property type="entry name" value="Thyroglobulin_1"/>
    <property type="match status" value="5"/>
</dbReference>
<evidence type="ECO:0000259" key="9">
    <source>
        <dbReference type="PROSITE" id="PS50279"/>
    </source>
</evidence>
<dbReference type="PROSITE" id="PS00484">
    <property type="entry name" value="THYROGLOBULIN_1_1"/>
    <property type="match status" value="1"/>
</dbReference>
<dbReference type="Proteomes" id="UP001283361">
    <property type="component" value="Unassembled WGS sequence"/>
</dbReference>
<dbReference type="InterPro" id="IPR000742">
    <property type="entry name" value="EGF"/>
</dbReference>
<dbReference type="CDD" id="cd00109">
    <property type="entry name" value="Kunitz-type"/>
    <property type="match status" value="2"/>
</dbReference>
<feature type="domain" description="Thyroglobulin type-1" evidence="10">
    <location>
        <begin position="1792"/>
        <end position="1900"/>
    </location>
</feature>
<evidence type="ECO:0000256" key="3">
    <source>
        <dbReference type="ARBA" id="ARBA00023157"/>
    </source>
</evidence>
<feature type="region of interest" description="Disordered" evidence="6">
    <location>
        <begin position="1734"/>
        <end position="1754"/>
    </location>
</feature>
<dbReference type="PROSITE" id="PS01186">
    <property type="entry name" value="EGF_2"/>
    <property type="match status" value="4"/>
</dbReference>
<dbReference type="SMART" id="SM00131">
    <property type="entry name" value="KU"/>
    <property type="match status" value="3"/>
</dbReference>
<evidence type="ECO:0000259" key="8">
    <source>
        <dbReference type="PROSITE" id="PS50026"/>
    </source>
</evidence>
<dbReference type="InterPro" id="IPR000716">
    <property type="entry name" value="Thyroglobulin_1"/>
</dbReference>
<dbReference type="InterPro" id="IPR002223">
    <property type="entry name" value="Kunitz_BPTI"/>
</dbReference>
<keyword evidence="1" id="KW-0646">Protease inhibitor</keyword>
<feature type="domain" description="BPTI/Kunitz inhibitor" evidence="9">
    <location>
        <begin position="2650"/>
        <end position="2700"/>
    </location>
</feature>
<feature type="domain" description="WAP" evidence="12">
    <location>
        <begin position="2232"/>
        <end position="2285"/>
    </location>
</feature>
<evidence type="ECO:0000256" key="1">
    <source>
        <dbReference type="ARBA" id="ARBA00022690"/>
    </source>
</evidence>
<keyword evidence="7" id="KW-1133">Transmembrane helix</keyword>
<dbReference type="PROSITE" id="PS50026">
    <property type="entry name" value="EGF_3"/>
    <property type="match status" value="6"/>
</dbReference>
<dbReference type="SUPFAM" id="SSF57256">
    <property type="entry name" value="Elafin-like"/>
    <property type="match status" value="3"/>
</dbReference>
<dbReference type="SMART" id="SM00181">
    <property type="entry name" value="EGF"/>
    <property type="match status" value="12"/>
</dbReference>
<dbReference type="Pfam" id="PF00014">
    <property type="entry name" value="Kunitz_BPTI"/>
    <property type="match status" value="3"/>
</dbReference>
<dbReference type="PROSITE" id="PS51252">
    <property type="entry name" value="ANTISTASIN"/>
    <property type="match status" value="1"/>
</dbReference>
<dbReference type="CDD" id="cd22593">
    <property type="entry name" value="Kunitz_conkunitzin"/>
    <property type="match status" value="1"/>
</dbReference>
<feature type="compositionally biased region" description="Acidic residues" evidence="6">
    <location>
        <begin position="2619"/>
        <end position="2634"/>
    </location>
</feature>
<feature type="disulfide bond" evidence="4">
    <location>
        <begin position="923"/>
        <end position="932"/>
    </location>
</feature>
<evidence type="ECO:0000256" key="7">
    <source>
        <dbReference type="SAM" id="Phobius"/>
    </source>
</evidence>
<dbReference type="Pfam" id="PF00008">
    <property type="entry name" value="EGF"/>
    <property type="match status" value="1"/>
</dbReference>
<gene>
    <name evidence="13" type="ORF">RRG08_009400</name>
</gene>
<dbReference type="PROSITE" id="PS51390">
    <property type="entry name" value="WAP"/>
    <property type="match status" value="4"/>
</dbReference>
<feature type="disulfide bond" evidence="4">
    <location>
        <begin position="837"/>
        <end position="846"/>
    </location>
</feature>
<feature type="transmembrane region" description="Helical" evidence="7">
    <location>
        <begin position="3157"/>
        <end position="3179"/>
    </location>
</feature>
<feature type="domain" description="Antistasin-like" evidence="11">
    <location>
        <begin position="1633"/>
        <end position="1662"/>
    </location>
</feature>
<dbReference type="PROSITE" id="PS00280">
    <property type="entry name" value="BPTI_KUNITZ_1"/>
    <property type="match status" value="2"/>
</dbReference>
<dbReference type="PROSITE" id="PS51162">
    <property type="entry name" value="THYROGLOBULIN_1_2"/>
    <property type="match status" value="6"/>
</dbReference>
<dbReference type="Pfam" id="PF00095">
    <property type="entry name" value="WAP"/>
    <property type="match status" value="4"/>
</dbReference>
<feature type="domain" description="EGF-like" evidence="8">
    <location>
        <begin position="1472"/>
        <end position="1515"/>
    </location>
</feature>
<dbReference type="InterPro" id="IPR051830">
    <property type="entry name" value="NOTCH_homolog"/>
</dbReference>
<dbReference type="InterPro" id="IPR036880">
    <property type="entry name" value="Kunitz_BPTI_sf"/>
</dbReference>
<feature type="domain" description="EGF-like" evidence="8">
    <location>
        <begin position="1032"/>
        <end position="1071"/>
    </location>
</feature>
<keyword evidence="7" id="KW-0812">Transmembrane</keyword>
<evidence type="ECO:0000256" key="5">
    <source>
        <dbReference type="PROSITE-ProRule" id="PRU00500"/>
    </source>
</evidence>
<feature type="domain" description="Thyroglobulin type-1" evidence="10">
    <location>
        <begin position="1079"/>
        <end position="1174"/>
    </location>
</feature>
<feature type="domain" description="Thyroglobulin type-1" evidence="10">
    <location>
        <begin position="2441"/>
        <end position="2513"/>
    </location>
</feature>
<dbReference type="GO" id="GO:0005576">
    <property type="term" value="C:extracellular region"/>
    <property type="evidence" value="ECO:0007669"/>
    <property type="project" value="InterPro"/>
</dbReference>
<feature type="domain" description="EGF-like" evidence="8">
    <location>
        <begin position="896"/>
        <end position="933"/>
    </location>
</feature>
<feature type="domain" description="EGF-like" evidence="8">
    <location>
        <begin position="154"/>
        <end position="193"/>
    </location>
</feature>
<feature type="domain" description="EGF-like" evidence="8">
    <location>
        <begin position="621"/>
        <end position="664"/>
    </location>
</feature>
<feature type="domain" description="Thyroglobulin type-1" evidence="10">
    <location>
        <begin position="2938"/>
        <end position="3016"/>
    </location>
</feature>
<feature type="domain" description="WAP" evidence="12">
    <location>
        <begin position="1900"/>
        <end position="1949"/>
    </location>
</feature>
<dbReference type="InterPro" id="IPR006150">
    <property type="entry name" value="Cys_repeat_1"/>
</dbReference>
<dbReference type="InterPro" id="IPR003645">
    <property type="entry name" value="Fol_N"/>
</dbReference>
<evidence type="ECO:0000313" key="13">
    <source>
        <dbReference type="EMBL" id="KAK3784674.1"/>
    </source>
</evidence>
<dbReference type="InterPro" id="IPR008197">
    <property type="entry name" value="WAP_dom"/>
</dbReference>
<comment type="caution">
    <text evidence="4">Lacks conserved residue(s) required for the propagation of feature annotation.</text>
</comment>
<dbReference type="EMBL" id="JAWDGP010002218">
    <property type="protein sequence ID" value="KAK3784674.1"/>
    <property type="molecule type" value="Genomic_DNA"/>
</dbReference>
<keyword evidence="2" id="KW-0722">Serine protease inhibitor</keyword>
<feature type="domain" description="BPTI/Kunitz inhibitor" evidence="9">
    <location>
        <begin position="2175"/>
        <end position="2230"/>
    </location>
</feature>
<dbReference type="Gene3D" id="4.10.75.10">
    <property type="entry name" value="Elafin-like"/>
    <property type="match status" value="5"/>
</dbReference>
<evidence type="ECO:0000256" key="6">
    <source>
        <dbReference type="SAM" id="MobiDB-lite"/>
    </source>
</evidence>
<feature type="disulfide bond" evidence="4">
    <location>
        <begin position="183"/>
        <end position="192"/>
    </location>
</feature>
<sequence>MSFNLNISRTFRRGWRYQNRTYPLLNVELFLAEDIPNKRLRSSAYSLEKSMLPNVAGQPHILSVEFPNHSIHDVLACGGVECYGICKTRFSGGDFCSCWPGQIGSGCSIFDCRKDTTDFFPTQSFCQNGQCALDTMGQAFECDCNPGYYGDRCDVNVCDMSVNACGSHGKCAGLVEEGNLCFCEQGWGGIFCEKQTTEDNLMTTCEKERRLMLFVHGQVTGQVQRSSRFSTFMSVLLYRIESDRRYSVPFCSHSDPGSSMDRQYMSVCFYDSNTGNHVYCECVDENKKPNDMVHYGEGDCRDSTETFPKTEAFFIHHSNNASASALYVALSREIEMRLRGIGGRLKEIDLNTTGKGCTVVEVSWSSPLQTRVTVVDLLLNSRILVNEESVQISRDVCKTEANIDSCPTLLPNHMELIINCEDTCSEDEDCGEESKCCKSGCGAKTCTEVGFRDKITANITVDMEWNPQLGNASNIVYIATKTKIEANLDAEMRRRGLRSFISSKVLTFYPVELNQESATRAKRQAQIFLGIVIELKFNNTLPVESLLNAQSELEENGLPVEGQVYRLWRIQIGRIEEDLEMGEKFVRCGFHRCDSSSLCVESIGGIEYCACPEGRSGPSCSVMDCVTSEGSELCQNGGRCIRNGNDHNGGHCGCRAGFFGQFCQERFCDHLTDNACGLGRCLGIISTSAFCRCPRDRGGLFCELDRADPRTMTACKRSKRMFDYVVNLWKGLSNDTRIKDIDSFVNILGYMGHISVPHCWPEDSVKNGAFHSMCQYNMETKMIDSCHCLDDEGNQNYWDYDYETRQCRIYSGDCNGIVCHNGGSCISMPGEKGYCACPDGYHGLRCEIQKEVKCPGGAMPLMAGEEEFQCRMAPCPYGFQCNAHSADRWTACCFDEGFLCKTNPCQGGGSCVGNIMTGQVCDCPTGRGGMLCENFESDGEQTPCQISQRFKDAIIVTLTDGTSPLPGLSVENLRRILLHNKMEWIPQASCDVEGHYKSTTQAVHILNTATTKEVCLDTSGVPDPSCRAATCQLLSVNGEMTVCENGGRCVGDVRQKLCDCAGTGYHGFRCHLPGRSSNETTCTLGRDIAQYALSVLYDDDQPEILREQMNKVIDIHGDEDAGVFVPSCDVYGKFEFRGCVHPRQPEGTPTCYCATADGQIVGDKVSLMQLPEGCDGGKPHGNGTTEHCPAEWGKECIKPPWWCSHEVQCRKKERCSHLATPDGEIIECVPKETILPCDYQPCKDNPFAKCSPCGLHGKCYNAIMDHSPGRNKTMPSKSDEDDKEPGLMSNRPEGPTGSEGRTKAAVLRCSCSLGYSGEFCDVNTEVCGTVSEVLCEHGCMGDIDRGYLCRCPEGMAGIFCNKAVRSECERRKALFDDAIAIMTDEMTVEGYDNEQLKNLISLLVRLEGGDDIPKLNCTNTGLYAKIQCQYNLNSDSEWCYCANQQGEYISSNVQSYIDFDVCTANGDLRGLNEYYCHEDNPLGQSLCLNNGTCLFDVYNGHVCECPDGYSGAFCETLGDSTEEARSLCEFMASAFDSLHVLNVQLAGQVSKSQMAAIMNITSSFIFPHKDNQYSVRPDCTQEGGFASSAVCYYNIRTKEKAACFCWGANGPDFYRPVAPGDDPFTKCASPMHCRDMIKEECPELKCMGGYRTDLSGCPVCECKHPCEDLHCKRGERCQMDPKKCHSNMAKEGKMDKDDMSKKCAMCVPIHKPGVCPDHNLNTYSSVLGGALGFSTTDEEDDSDGNDDKGDDNDSAMKEERTCRVSCRDDADCYGKKKCCGICGNRCIDPVETFTCSEEADKMNEYVVFLKEVEKALLQSQSQEEQREKLTLLDRISSVPHVWLPDCESDGHFFKPLQCEYLVDDLEDDQTPVPYRCFCVDRLGMRLPGTEGIDHNDPSACLNKPGACPYLTYGEEDGDNVMHTCASDVDCLGENKCCSDGVGMVCAPPSEKHMMATTDRLMSALCKINSTMCNGLCREDWESDGISCQCNKSSSYGPFCQQRLESGNVLPKTVCERKKLATSVFEGQFYEHETNPQGIVLLYQDYIRQMYEMVDGYDMEDEGFTMVKYECTSDGHFKPMQCIRDVLTWTDKACYCVDMNGTELIGTRKDIKEGLPHCGGDHQRMCPIGYPLHNSEGSMLKCGENVDGCPKGYACTRGAYGSQHCCLTRQGMRDVCHLPADVGMDCDAGMKGTGPGTRYFFDGKQCVSFNYKGCGGNKNHFRTKTACEERCKDKVHAGSCPARAFQVNVGKAAGTECKNHCREDKDCDATHKCCQSSCGRRCFPSISQSVERGMCPYGEPQQYCSPVVKCPAGHYCKNESIEGGICCAEYNNVNVCDLPPQHSRKCSESMPRFFYNATSMACEQFTYTGCAPQFNNFKSLEECCGACNGRGRCRPGKCPAVKPGTAISCQDECSADSSCPGKQICCSNGCAKMCALPHVDPVSDCWDRKNAALKRENVAKGSQSKHCNAVDIPECERSGNWSSQQCHKAFGLCWCVTPKGNFINNTMTHGPASCDSFTALEITRADQLQVDPATARLEVCPPSETLHCCPRSLCERSCRRYPRATCRINPCWGCNAEYFVDGQQVDCSEGLSKCEKELKEAATTLQEHQITIRSMKMAENDEGMYDEDSNDEEETPSYRPRSIQPGIPLRCQLPPSTGPCKGYSKRWYYNPTMGACNMFVWGMCQGNQNRFDSPAECYNTCNEKADPCKNVTCSAGQECQHKYDKNCHSCAVTAICAVTISPNHASGVYIPRCEQDGDYNHMQCHDQYCWCVDKNGDYLNGLTTEKLRLRCAANGMTADSVVKTEDCRNGRKPNISCIKECTRQVCPGNPEATCKVDLCSDNCAVTFVDEDNAEVDCQGNKCDVFKFDQEDREECSAKLECNGTTVRHCPESLCQNAQKSCSKNPCAVCNIDPCTCRPYFVDSITGERLSQDQCDYISLGVCQAKTCSLLNRRAAARLSGESATTSVPLPECDQEGNFIPKQCNGEDCVCVNEFGSPVGSPTDGTCQEIDEVVKVQVTLSFEGSLSDLNSEYKIQDFKNAILARLEEFGINPKNVRLGEPSEGSIKIDIEIIENPSSTQQRRQNIALASNALKQAVDSGNFDIEVDGQSFSLNPAETVVSPQTASQVGTGGGTTTSTSTTARPIDTDDDSGLTDTDKIIIGAVCGGVGLLVLIIICYCICSRSRKKETPPDDTYDHIRAGGDRDSNYVKPALYNPTFEDNGHYMKVRM</sequence>
<keyword evidence="14" id="KW-1185">Reference proteome</keyword>
<feature type="domain" description="BPTI/Kunitz inhibitor" evidence="9">
    <location>
        <begin position="2335"/>
        <end position="2386"/>
    </location>
</feature>
<dbReference type="SMART" id="SM00217">
    <property type="entry name" value="WAP"/>
    <property type="match status" value="5"/>
</dbReference>
<dbReference type="SMART" id="SM00274">
    <property type="entry name" value="FOLN"/>
    <property type="match status" value="2"/>
</dbReference>
<name>A0AAE1AB69_9GAST</name>
<proteinExistence type="predicted"/>
<organism evidence="13 14">
    <name type="scientific">Elysia crispata</name>
    <name type="common">lettuce slug</name>
    <dbReference type="NCBI Taxonomy" id="231223"/>
    <lineage>
        <taxon>Eukaryota</taxon>
        <taxon>Metazoa</taxon>
        <taxon>Spiralia</taxon>
        <taxon>Lophotrochozoa</taxon>
        <taxon>Mollusca</taxon>
        <taxon>Gastropoda</taxon>
        <taxon>Heterobranchia</taxon>
        <taxon>Euthyneura</taxon>
        <taxon>Panpulmonata</taxon>
        <taxon>Sacoglossa</taxon>
        <taxon>Placobranchoidea</taxon>
        <taxon>Plakobranchidae</taxon>
        <taxon>Elysia</taxon>
    </lineage>
</organism>
<dbReference type="PROSITE" id="PS00022">
    <property type="entry name" value="EGF_1"/>
    <property type="match status" value="7"/>
</dbReference>
<feature type="region of interest" description="Disordered" evidence="6">
    <location>
        <begin position="2616"/>
        <end position="2643"/>
    </location>
</feature>
<dbReference type="CDD" id="cd00199">
    <property type="entry name" value="WAP"/>
    <property type="match status" value="1"/>
</dbReference>
<reference evidence="13" key="1">
    <citation type="journal article" date="2023" name="G3 (Bethesda)">
        <title>A reference genome for the long-term kleptoplast-retaining sea slug Elysia crispata morphotype clarki.</title>
        <authorList>
            <person name="Eastman K.E."/>
            <person name="Pendleton A.L."/>
            <person name="Shaikh M.A."/>
            <person name="Suttiyut T."/>
            <person name="Ogas R."/>
            <person name="Tomko P."/>
            <person name="Gavelis G."/>
            <person name="Widhalm J.R."/>
            <person name="Wisecaver J.H."/>
        </authorList>
    </citation>
    <scope>NUCLEOTIDE SEQUENCE</scope>
    <source>
        <strain evidence="13">ECLA1</strain>
    </source>
</reference>
<dbReference type="GO" id="GO:0004867">
    <property type="term" value="F:serine-type endopeptidase inhibitor activity"/>
    <property type="evidence" value="ECO:0007669"/>
    <property type="project" value="UniProtKB-KW"/>
</dbReference>
<dbReference type="InterPro" id="IPR020901">
    <property type="entry name" value="Prtase_inh_Kunz-CS"/>
</dbReference>
<comment type="caution">
    <text evidence="13">The sequence shown here is derived from an EMBL/GenBank/DDBJ whole genome shotgun (WGS) entry which is preliminary data.</text>
</comment>
<dbReference type="Gene3D" id="2.10.25.10">
    <property type="entry name" value="Laminin"/>
    <property type="match status" value="4"/>
</dbReference>
<feature type="compositionally biased region" description="Acidic residues" evidence="6">
    <location>
        <begin position="1736"/>
        <end position="1753"/>
    </location>
</feature>
<feature type="domain" description="WAP" evidence="12">
    <location>
        <begin position="397"/>
        <end position="450"/>
    </location>
</feature>
<dbReference type="Gene3D" id="4.10.410.10">
    <property type="entry name" value="Pancreatic trypsin inhibitor Kunitz domain"/>
    <property type="match status" value="3"/>
</dbReference>
<evidence type="ECO:0000259" key="10">
    <source>
        <dbReference type="PROSITE" id="PS51162"/>
    </source>
</evidence>
<evidence type="ECO:0000313" key="14">
    <source>
        <dbReference type="Proteomes" id="UP001283361"/>
    </source>
</evidence>
<evidence type="ECO:0000259" key="11">
    <source>
        <dbReference type="PROSITE" id="PS51252"/>
    </source>
</evidence>
<feature type="disulfide bond" evidence="5">
    <location>
        <begin position="2485"/>
        <end position="2492"/>
    </location>
</feature>
<dbReference type="PANTHER" id="PTHR24033:SF232">
    <property type="entry name" value="LAMININ SUBUNIT GAMMA-2-RELATED"/>
    <property type="match status" value="1"/>
</dbReference>
<evidence type="ECO:0000256" key="4">
    <source>
        <dbReference type="PROSITE-ProRule" id="PRU00076"/>
    </source>
</evidence>
<feature type="disulfide bond" evidence="4">
    <location>
        <begin position="1505"/>
        <end position="1514"/>
    </location>
</feature>
<dbReference type="PROSITE" id="PS50279">
    <property type="entry name" value="BPTI_KUNITZ_2"/>
    <property type="match status" value="3"/>
</dbReference>
<dbReference type="SUPFAM" id="SSF57362">
    <property type="entry name" value="BPTI-like"/>
    <property type="match status" value="3"/>
</dbReference>
<feature type="domain" description="Thyroglobulin type-1" evidence="10">
    <location>
        <begin position="2011"/>
        <end position="2117"/>
    </location>
</feature>
<dbReference type="InterPro" id="IPR036645">
    <property type="entry name" value="Elafin-like_sf"/>
</dbReference>
<dbReference type="InterPro" id="IPR004094">
    <property type="entry name" value="Antistasin-like"/>
</dbReference>
<keyword evidence="7" id="KW-0472">Membrane</keyword>
<evidence type="ECO:0000259" key="12">
    <source>
        <dbReference type="PROSITE" id="PS51390"/>
    </source>
</evidence>
<feature type="disulfide bond" evidence="4">
    <location>
        <begin position="654"/>
        <end position="663"/>
    </location>
</feature>
<protein>
    <submittedName>
        <fullName evidence="13">Uncharacterized protein</fullName>
    </submittedName>
</protein>
<dbReference type="SUPFAM" id="SSF57196">
    <property type="entry name" value="EGF/Laminin"/>
    <property type="match status" value="3"/>
</dbReference>
<dbReference type="InterPro" id="IPR036857">
    <property type="entry name" value="Thyroglobulin_1_sf"/>
</dbReference>
<dbReference type="SMART" id="SM00211">
    <property type="entry name" value="TY"/>
    <property type="match status" value="5"/>
</dbReference>
<feature type="domain" description="Thyroglobulin type-1" evidence="10">
    <location>
        <begin position="2715"/>
        <end position="2790"/>
    </location>
</feature>
<dbReference type="CDD" id="cd00054">
    <property type="entry name" value="EGF_CA"/>
    <property type="match status" value="1"/>
</dbReference>
<dbReference type="CDD" id="cd00191">
    <property type="entry name" value="TY"/>
    <property type="match status" value="2"/>
</dbReference>